<dbReference type="InterPro" id="IPR000780">
    <property type="entry name" value="CheR_MeTrfase"/>
</dbReference>
<dbReference type="InterPro" id="IPR029063">
    <property type="entry name" value="SAM-dependent_MTases_sf"/>
</dbReference>
<keyword evidence="3" id="KW-1185">Reference proteome</keyword>
<reference evidence="2 3" key="1">
    <citation type="submission" date="2014-09" db="EMBL/GenBank/DDBJ databases">
        <title>Sporocytophaga myxococcoides PG-01 genome sequencing.</title>
        <authorList>
            <person name="Liu L."/>
            <person name="Gao P.J."/>
            <person name="Chen G.J."/>
            <person name="Wang L.S."/>
        </authorList>
    </citation>
    <scope>NUCLEOTIDE SEQUENCE [LARGE SCALE GENOMIC DNA]</scope>
    <source>
        <strain evidence="2 3">PG-01</strain>
    </source>
</reference>
<sequence>MQTAPEIGINELRKLIQTITERFDYDFSNYSSASFKRRIQRFIEIKRLGSVENLVNKIISGEIKKNDLFTEVSVNVTELFRDPSFWKYLRKVLQEQNLSQNLKIWQVGCSSGEEVFSLMILLNDLNLLNKAEVISTDFNTGIIDKAQSGLIPGKSMELNTSNFIKTGFKGELANYFMPEGDNFKLNKDLLSKIKFKEINLVKDMYNGSVDMILCRNILIYHNPQLQNDILKKFHQSLNMSGLLILGSRETVEWSEVASKYTMLGPEERIFRKNKV</sequence>
<dbReference type="Pfam" id="PF01739">
    <property type="entry name" value="CheR"/>
    <property type="match status" value="1"/>
</dbReference>
<evidence type="ECO:0000259" key="1">
    <source>
        <dbReference type="PROSITE" id="PS50123"/>
    </source>
</evidence>
<dbReference type="OrthoDB" id="9816309at2"/>
<dbReference type="InterPro" id="IPR022641">
    <property type="entry name" value="CheR_N"/>
</dbReference>
<dbReference type="Proteomes" id="UP000030185">
    <property type="component" value="Unassembled WGS sequence"/>
</dbReference>
<dbReference type="InterPro" id="IPR022642">
    <property type="entry name" value="CheR_C"/>
</dbReference>
<dbReference type="RefSeq" id="WP_045467208.1">
    <property type="nucleotide sequence ID" value="NZ_BBLT01000009.1"/>
</dbReference>
<dbReference type="EMBL" id="BBLT01000009">
    <property type="protein sequence ID" value="GAL86766.1"/>
    <property type="molecule type" value="Genomic_DNA"/>
</dbReference>
<comment type="caution">
    <text evidence="2">The sequence shown here is derived from an EMBL/GenBank/DDBJ whole genome shotgun (WGS) entry which is preliminary data.</text>
</comment>
<evidence type="ECO:0000313" key="3">
    <source>
        <dbReference type="Proteomes" id="UP000030185"/>
    </source>
</evidence>
<dbReference type="STRING" id="153721.MYP_3996"/>
<dbReference type="InterPro" id="IPR050903">
    <property type="entry name" value="Bact_Chemotaxis_MeTrfase"/>
</dbReference>
<organism evidence="2 3">
    <name type="scientific">Sporocytophaga myxococcoides</name>
    <dbReference type="NCBI Taxonomy" id="153721"/>
    <lineage>
        <taxon>Bacteria</taxon>
        <taxon>Pseudomonadati</taxon>
        <taxon>Bacteroidota</taxon>
        <taxon>Cytophagia</taxon>
        <taxon>Cytophagales</taxon>
        <taxon>Cytophagaceae</taxon>
        <taxon>Sporocytophaga</taxon>
    </lineage>
</organism>
<dbReference type="SUPFAM" id="SSF53335">
    <property type="entry name" value="S-adenosyl-L-methionine-dependent methyltransferases"/>
    <property type="match status" value="1"/>
</dbReference>
<dbReference type="PANTHER" id="PTHR24422:SF8">
    <property type="entry name" value="CHEMOTAXIS PROTEIN"/>
    <property type="match status" value="1"/>
</dbReference>
<name>A0A098LIG6_9BACT</name>
<dbReference type="PROSITE" id="PS50123">
    <property type="entry name" value="CHER"/>
    <property type="match status" value="1"/>
</dbReference>
<proteinExistence type="predicted"/>
<dbReference type="Gene3D" id="3.40.50.150">
    <property type="entry name" value="Vaccinia Virus protein VP39"/>
    <property type="match status" value="1"/>
</dbReference>
<dbReference type="SMART" id="SM00138">
    <property type="entry name" value="MeTrc"/>
    <property type="match status" value="1"/>
</dbReference>
<dbReference type="eggNOG" id="COG1352">
    <property type="taxonomic scope" value="Bacteria"/>
</dbReference>
<evidence type="ECO:0000313" key="2">
    <source>
        <dbReference type="EMBL" id="GAL86766.1"/>
    </source>
</evidence>
<dbReference type="PANTHER" id="PTHR24422">
    <property type="entry name" value="CHEMOTAXIS PROTEIN METHYLTRANSFERASE"/>
    <property type="match status" value="1"/>
</dbReference>
<dbReference type="AlphaFoldDB" id="A0A098LIG6"/>
<feature type="domain" description="CheR-type methyltransferase" evidence="1">
    <location>
        <begin position="1"/>
        <end position="273"/>
    </location>
</feature>
<dbReference type="Pfam" id="PF03705">
    <property type="entry name" value="CheR_N"/>
    <property type="match status" value="1"/>
</dbReference>
<gene>
    <name evidence="2" type="ORF">MYP_3996</name>
</gene>
<dbReference type="PRINTS" id="PR00996">
    <property type="entry name" value="CHERMTFRASE"/>
</dbReference>
<dbReference type="GO" id="GO:0008757">
    <property type="term" value="F:S-adenosylmethionine-dependent methyltransferase activity"/>
    <property type="evidence" value="ECO:0007669"/>
    <property type="project" value="InterPro"/>
</dbReference>
<dbReference type="SUPFAM" id="SSF47757">
    <property type="entry name" value="Chemotaxis receptor methyltransferase CheR, N-terminal domain"/>
    <property type="match status" value="1"/>
</dbReference>
<accession>A0A098LIG6</accession>
<protein>
    <submittedName>
        <fullName evidence="2">Chemotaxis protein CheR</fullName>
    </submittedName>
</protein>